<dbReference type="Proteomes" id="UP000799755">
    <property type="component" value="Unassembled WGS sequence"/>
</dbReference>
<protein>
    <submittedName>
        <fullName evidence="1">Cytochrome P450</fullName>
    </submittedName>
</protein>
<keyword evidence="2" id="KW-1185">Reference proteome</keyword>
<evidence type="ECO:0000313" key="2">
    <source>
        <dbReference type="Proteomes" id="UP000799755"/>
    </source>
</evidence>
<name>A0ACB6Q793_9PLEO</name>
<comment type="caution">
    <text evidence="1">The sequence shown here is derived from an EMBL/GenBank/DDBJ whole genome shotgun (WGS) entry which is preliminary data.</text>
</comment>
<gene>
    <name evidence="1" type="ORF">BDR25DRAFT_363683</name>
</gene>
<proteinExistence type="predicted"/>
<accession>A0ACB6Q793</accession>
<sequence length="250" mass="28856">MGDFCFCPLHKLHFKLHPGCILIEEREFKIYLVLEKKHVDRVDISHWLISASLKKGLLQADKEWLNGDAVTIIIARSDTIAPTLFFDFYELSRSPEQQEILLAELRNVDVFDHNMFQRCEHLSALINETVRLHPPVPASGYRQSPPTGIMINQTYVPGNVTIVAARYSLARLESAFEYADQFVLERWTTKPHIVKDPRGFAPFSQGRFNCVVKTPAMREMRLVIAMIVKRFQRLLTDLRDHFAIASSPYQ</sequence>
<organism evidence="1 2">
    <name type="scientific">Lindgomyces ingoldianus</name>
    <dbReference type="NCBI Taxonomy" id="673940"/>
    <lineage>
        <taxon>Eukaryota</taxon>
        <taxon>Fungi</taxon>
        <taxon>Dikarya</taxon>
        <taxon>Ascomycota</taxon>
        <taxon>Pezizomycotina</taxon>
        <taxon>Dothideomycetes</taxon>
        <taxon>Pleosporomycetidae</taxon>
        <taxon>Pleosporales</taxon>
        <taxon>Lindgomycetaceae</taxon>
        <taxon>Lindgomyces</taxon>
    </lineage>
</organism>
<dbReference type="EMBL" id="MU003567">
    <property type="protein sequence ID" value="KAF2462686.1"/>
    <property type="molecule type" value="Genomic_DNA"/>
</dbReference>
<reference evidence="1" key="1">
    <citation type="journal article" date="2020" name="Stud. Mycol.">
        <title>101 Dothideomycetes genomes: a test case for predicting lifestyles and emergence of pathogens.</title>
        <authorList>
            <person name="Haridas S."/>
            <person name="Albert R."/>
            <person name="Binder M."/>
            <person name="Bloem J."/>
            <person name="Labutti K."/>
            <person name="Salamov A."/>
            <person name="Andreopoulos B."/>
            <person name="Baker S."/>
            <person name="Barry K."/>
            <person name="Bills G."/>
            <person name="Bluhm B."/>
            <person name="Cannon C."/>
            <person name="Castanera R."/>
            <person name="Culley D."/>
            <person name="Daum C."/>
            <person name="Ezra D."/>
            <person name="Gonzalez J."/>
            <person name="Henrissat B."/>
            <person name="Kuo A."/>
            <person name="Liang C."/>
            <person name="Lipzen A."/>
            <person name="Lutzoni F."/>
            <person name="Magnuson J."/>
            <person name="Mondo S."/>
            <person name="Nolan M."/>
            <person name="Ohm R."/>
            <person name="Pangilinan J."/>
            <person name="Park H.-J."/>
            <person name="Ramirez L."/>
            <person name="Alfaro M."/>
            <person name="Sun H."/>
            <person name="Tritt A."/>
            <person name="Yoshinaga Y."/>
            <person name="Zwiers L.-H."/>
            <person name="Turgeon B."/>
            <person name="Goodwin S."/>
            <person name="Spatafora J."/>
            <person name="Crous P."/>
            <person name="Grigoriev I."/>
        </authorList>
    </citation>
    <scope>NUCLEOTIDE SEQUENCE</scope>
    <source>
        <strain evidence="1">ATCC 200398</strain>
    </source>
</reference>
<evidence type="ECO:0000313" key="1">
    <source>
        <dbReference type="EMBL" id="KAF2462686.1"/>
    </source>
</evidence>